<proteinExistence type="predicted"/>
<dbReference type="PANTHER" id="PTHR46546">
    <property type="entry name" value="SHEWANELLA-LIKE PROTEIN PHOSPHATASE 1"/>
    <property type="match status" value="1"/>
</dbReference>
<dbReference type="GO" id="GO:0016787">
    <property type="term" value="F:hydrolase activity"/>
    <property type="evidence" value="ECO:0007669"/>
    <property type="project" value="UniProtKB-KW"/>
</dbReference>
<dbReference type="Proteomes" id="UP001596022">
    <property type="component" value="Unassembled WGS sequence"/>
</dbReference>
<dbReference type="PRINTS" id="PR00114">
    <property type="entry name" value="STPHPHTASE"/>
</dbReference>
<keyword evidence="3" id="KW-1185">Reference proteome</keyword>
<evidence type="ECO:0000259" key="1">
    <source>
        <dbReference type="Pfam" id="PF00149"/>
    </source>
</evidence>
<sequence>MNEWSIGVMGDPHGHYSETLKLLKETGFINDRLQWTGGERTLICVGDYVDRGPEGLKVIDLLMKLQEEVGAERVQALLGNHDVLLLSAYHFKDEPSGGPGGTFYQDWLINGGVPEELDQLTSRQMGWLSKLPAMTVLGNRLIAHVDSTLYLEYGKTLDEVNSAFREILSGRNSDQWDVLLERFSDRLAFYHHPYLLAGFLETFGGTQFIHGHTPIAYMDEQTQTAPYVYAGGKAVNVDACAYNGNPLAMYPYKGKP</sequence>
<dbReference type="EC" id="3.1.-.-" evidence="2"/>
<feature type="domain" description="Calcineurin-like phosphoesterase" evidence="1">
    <location>
        <begin position="6"/>
        <end position="214"/>
    </location>
</feature>
<keyword evidence="2" id="KW-0378">Hydrolase</keyword>
<dbReference type="SUPFAM" id="SSF56300">
    <property type="entry name" value="Metallo-dependent phosphatases"/>
    <property type="match status" value="1"/>
</dbReference>
<dbReference type="Pfam" id="PF00149">
    <property type="entry name" value="Metallophos"/>
    <property type="match status" value="1"/>
</dbReference>
<name>A0ABV9GLP2_9BACL</name>
<dbReference type="Gene3D" id="3.60.21.10">
    <property type="match status" value="1"/>
</dbReference>
<evidence type="ECO:0000313" key="2">
    <source>
        <dbReference type="EMBL" id="MFC4618087.1"/>
    </source>
</evidence>
<evidence type="ECO:0000313" key="3">
    <source>
        <dbReference type="Proteomes" id="UP001596022"/>
    </source>
</evidence>
<dbReference type="InterPro" id="IPR029052">
    <property type="entry name" value="Metallo-depent_PP-like"/>
</dbReference>
<dbReference type="EMBL" id="JBHSFW010000001">
    <property type="protein sequence ID" value="MFC4618087.1"/>
    <property type="molecule type" value="Genomic_DNA"/>
</dbReference>
<protein>
    <submittedName>
        <fullName evidence="2">Metallophosphoesterase family protein</fullName>
        <ecNumber evidence="2">3.1.-.-</ecNumber>
    </submittedName>
</protein>
<dbReference type="PANTHER" id="PTHR46546:SF4">
    <property type="entry name" value="SHEWANELLA-LIKE PROTEIN PHOSPHATASE 1"/>
    <property type="match status" value="1"/>
</dbReference>
<dbReference type="RefSeq" id="WP_376845092.1">
    <property type="nucleotide sequence ID" value="NZ_JBHSFW010000001.1"/>
</dbReference>
<accession>A0ABV9GLP2</accession>
<reference evidence="3" key="1">
    <citation type="journal article" date="2019" name="Int. J. Syst. Evol. Microbiol.">
        <title>The Global Catalogue of Microorganisms (GCM) 10K type strain sequencing project: providing services to taxonomists for standard genome sequencing and annotation.</title>
        <authorList>
            <consortium name="The Broad Institute Genomics Platform"/>
            <consortium name="The Broad Institute Genome Sequencing Center for Infectious Disease"/>
            <person name="Wu L."/>
            <person name="Ma J."/>
        </authorList>
    </citation>
    <scope>NUCLEOTIDE SEQUENCE [LARGE SCALE GENOMIC DNA]</scope>
    <source>
        <strain evidence="3">CGMCC 1.16306</strain>
    </source>
</reference>
<dbReference type="InterPro" id="IPR004843">
    <property type="entry name" value="Calcineurin-like_PHP"/>
</dbReference>
<comment type="caution">
    <text evidence="2">The sequence shown here is derived from an EMBL/GenBank/DDBJ whole genome shotgun (WGS) entry which is preliminary data.</text>
</comment>
<gene>
    <name evidence="2" type="ORF">ACFO4N_05010</name>
</gene>
<dbReference type="CDD" id="cd00144">
    <property type="entry name" value="MPP_PPP_family"/>
    <property type="match status" value="1"/>
</dbReference>
<dbReference type="InterPro" id="IPR006186">
    <property type="entry name" value="Ser/Thr-sp_prot-phosphatase"/>
</dbReference>
<organism evidence="2 3">
    <name type="scientific">Camelliibacillus cellulosilyticus</name>
    <dbReference type="NCBI Taxonomy" id="2174486"/>
    <lineage>
        <taxon>Bacteria</taxon>
        <taxon>Bacillati</taxon>
        <taxon>Bacillota</taxon>
        <taxon>Bacilli</taxon>
        <taxon>Bacillales</taxon>
        <taxon>Sporolactobacillaceae</taxon>
        <taxon>Camelliibacillus</taxon>
    </lineage>
</organism>